<dbReference type="KEGG" id="gal:A0U94_12905"/>
<dbReference type="EMBL" id="LHZN01000144">
    <property type="protein sequence ID" value="KXV36867.1"/>
    <property type="molecule type" value="Genomic_DNA"/>
</dbReference>
<keyword evidence="4" id="KW-1185">Reference proteome</keyword>
<evidence type="ECO:0000313" key="4">
    <source>
        <dbReference type="Proteomes" id="UP001156672"/>
    </source>
</evidence>
<dbReference type="AlphaFoldDB" id="A0AAW3QVW4"/>
<dbReference type="SUPFAM" id="SSF46955">
    <property type="entry name" value="Putative DNA-binding domain"/>
    <property type="match status" value="1"/>
</dbReference>
<evidence type="ECO:0000313" key="1">
    <source>
        <dbReference type="EMBL" id="GLQ70098.1"/>
    </source>
</evidence>
<reference evidence="2 3" key="2">
    <citation type="submission" date="2015-06" db="EMBL/GenBank/DDBJ databases">
        <title>Improved classification and identification of acetic acid bacteria using matrix-assisted laser desorption/ionization time-of-flight mass spectrometry; Gluconobacter nephelii and Gluconobacter uchimurae are later heterotypic synonyms of Gluconobacter japonicus and Gluconobacter oxydans, respectively.</title>
        <authorList>
            <person name="Li L."/>
            <person name="Cleenwerck I."/>
            <person name="De Vuyst L."/>
            <person name="Vandamme P."/>
        </authorList>
    </citation>
    <scope>NUCLEOTIDE SEQUENCE [LARGE SCALE GENOMIC DNA]</scope>
    <source>
        <strain evidence="2 3">LMG 1356</strain>
    </source>
</reference>
<sequence length="93" mass="10439">MEMSVVREERSRGGARVSARRLVLSEIETAEELSLSVRTLQAMRLEGTGPAFIKLTQRRIGYALSELERWISERSVRSTAEATVRAQREAASC</sequence>
<evidence type="ECO:0000313" key="3">
    <source>
        <dbReference type="Proteomes" id="UP000075682"/>
    </source>
</evidence>
<reference evidence="4" key="3">
    <citation type="journal article" date="2019" name="Int. J. Syst. Evol. Microbiol.">
        <title>The Global Catalogue of Microorganisms (GCM) 10K type strain sequencing project: providing services to taxonomists for standard genome sequencing and annotation.</title>
        <authorList>
            <consortium name="The Broad Institute Genomics Platform"/>
            <consortium name="The Broad Institute Genome Sequencing Center for Infectious Disease"/>
            <person name="Wu L."/>
            <person name="Ma J."/>
        </authorList>
    </citation>
    <scope>NUCLEOTIDE SEQUENCE [LARGE SCALE GENOMIC DNA]</scope>
    <source>
        <strain evidence="4">NBRC 3250</strain>
    </source>
</reference>
<gene>
    <name evidence="2" type="ORF">AD941_13380</name>
    <name evidence="1" type="ORF">GCM10007866_25510</name>
</gene>
<reference evidence="1" key="4">
    <citation type="submission" date="2023-01" db="EMBL/GenBank/DDBJ databases">
        <title>Draft genome sequence of Gluconobacter albidus strain NBRC 3250.</title>
        <authorList>
            <person name="Sun Q."/>
            <person name="Mori K."/>
        </authorList>
    </citation>
    <scope>NUCLEOTIDE SEQUENCE</scope>
    <source>
        <strain evidence="1">NBRC 3250</strain>
    </source>
</reference>
<protein>
    <recommendedName>
        <fullName evidence="5">Helix-turn-helix domain-containing protein</fullName>
    </recommendedName>
</protein>
<dbReference type="Proteomes" id="UP000075682">
    <property type="component" value="Unassembled WGS sequence"/>
</dbReference>
<organism evidence="2 3">
    <name type="scientific">Gluconobacter albidus</name>
    <dbReference type="NCBI Taxonomy" id="318683"/>
    <lineage>
        <taxon>Bacteria</taxon>
        <taxon>Pseudomonadati</taxon>
        <taxon>Pseudomonadota</taxon>
        <taxon>Alphaproteobacteria</taxon>
        <taxon>Acetobacterales</taxon>
        <taxon>Acetobacteraceae</taxon>
        <taxon>Gluconobacter</taxon>
    </lineage>
</organism>
<accession>A0AAW3QVW4</accession>
<evidence type="ECO:0008006" key="5">
    <source>
        <dbReference type="Google" id="ProtNLM"/>
    </source>
</evidence>
<name>A0AAW3QVW4_9PROT</name>
<dbReference type="Proteomes" id="UP001156672">
    <property type="component" value="Unassembled WGS sequence"/>
</dbReference>
<comment type="caution">
    <text evidence="2">The sequence shown here is derived from an EMBL/GenBank/DDBJ whole genome shotgun (WGS) entry which is preliminary data.</text>
</comment>
<evidence type="ECO:0000313" key="2">
    <source>
        <dbReference type="EMBL" id="KXV36867.1"/>
    </source>
</evidence>
<proteinExistence type="predicted"/>
<dbReference type="EMBL" id="BSNW01000049">
    <property type="protein sequence ID" value="GLQ70098.1"/>
    <property type="molecule type" value="Genomic_DNA"/>
</dbReference>
<dbReference type="InterPro" id="IPR009061">
    <property type="entry name" value="DNA-bd_dom_put_sf"/>
</dbReference>
<reference evidence="1" key="1">
    <citation type="journal article" date="2014" name="Int. J. Syst. Evol. Microbiol.">
        <title>Complete genome of a new Firmicutes species belonging to the dominant human colonic microbiota ('Ruminococcus bicirculans') reveals two chromosomes and a selective capacity to utilize plant glucans.</title>
        <authorList>
            <consortium name="NISC Comparative Sequencing Program"/>
            <person name="Wegmann U."/>
            <person name="Louis P."/>
            <person name="Goesmann A."/>
            <person name="Henrissat B."/>
            <person name="Duncan S.H."/>
            <person name="Flint H.J."/>
        </authorList>
    </citation>
    <scope>NUCLEOTIDE SEQUENCE</scope>
    <source>
        <strain evidence="1">NBRC 3250</strain>
    </source>
</reference>